<dbReference type="InterPro" id="IPR027417">
    <property type="entry name" value="P-loop_NTPase"/>
</dbReference>
<evidence type="ECO:0000259" key="4">
    <source>
        <dbReference type="Pfam" id="PF07728"/>
    </source>
</evidence>
<dbReference type="GO" id="GO:0005524">
    <property type="term" value="F:ATP binding"/>
    <property type="evidence" value="ECO:0007669"/>
    <property type="project" value="UniProtKB-KW"/>
</dbReference>
<feature type="region of interest" description="Disordered" evidence="3">
    <location>
        <begin position="120"/>
        <end position="151"/>
    </location>
</feature>
<dbReference type="Pfam" id="PF07728">
    <property type="entry name" value="AAA_5"/>
    <property type="match status" value="1"/>
</dbReference>
<dbReference type="GO" id="GO:0030687">
    <property type="term" value="C:preribosome, large subunit precursor"/>
    <property type="evidence" value="ECO:0007669"/>
    <property type="project" value="TreeGrafter"/>
</dbReference>
<dbReference type="PANTHER" id="PTHR48103:SF2">
    <property type="entry name" value="MIDASIN"/>
    <property type="match status" value="1"/>
</dbReference>
<evidence type="ECO:0000256" key="1">
    <source>
        <dbReference type="ARBA" id="ARBA00022741"/>
    </source>
</evidence>
<dbReference type="InterPro" id="IPR011704">
    <property type="entry name" value="ATPase_dyneun-rel_AAA"/>
</dbReference>
<keyword evidence="1" id="KW-0547">Nucleotide-binding</keyword>
<protein>
    <recommendedName>
        <fullName evidence="4">ATPase dynein-related AAA domain-containing protein</fullName>
    </recommendedName>
</protein>
<dbReference type="SUPFAM" id="SSF52540">
    <property type="entry name" value="P-loop containing nucleoside triphosphate hydrolases"/>
    <property type="match status" value="1"/>
</dbReference>
<dbReference type="GO" id="GO:0000055">
    <property type="term" value="P:ribosomal large subunit export from nucleus"/>
    <property type="evidence" value="ECO:0007669"/>
    <property type="project" value="TreeGrafter"/>
</dbReference>
<dbReference type="Proteomes" id="UP000235392">
    <property type="component" value="Unassembled WGS sequence"/>
</dbReference>
<feature type="domain" description="ATPase dynein-related AAA" evidence="4">
    <location>
        <begin position="7"/>
        <end position="110"/>
    </location>
</feature>
<evidence type="ECO:0000313" key="5">
    <source>
        <dbReference type="EMBL" id="PLW31988.1"/>
    </source>
</evidence>
<accession>A0A2N5U2Q1</accession>
<dbReference type="GO" id="GO:0005634">
    <property type="term" value="C:nucleus"/>
    <property type="evidence" value="ECO:0007669"/>
    <property type="project" value="TreeGrafter"/>
</dbReference>
<proteinExistence type="predicted"/>
<name>A0A2N5U2Q1_9BASI</name>
<organism evidence="5 6">
    <name type="scientific">Puccinia coronata f. sp. avenae</name>
    <dbReference type="NCBI Taxonomy" id="200324"/>
    <lineage>
        <taxon>Eukaryota</taxon>
        <taxon>Fungi</taxon>
        <taxon>Dikarya</taxon>
        <taxon>Basidiomycota</taxon>
        <taxon>Pucciniomycotina</taxon>
        <taxon>Pucciniomycetes</taxon>
        <taxon>Pucciniales</taxon>
        <taxon>Pucciniaceae</taxon>
        <taxon>Puccinia</taxon>
    </lineage>
</organism>
<comment type="caution">
    <text evidence="5">The sequence shown here is derived from an EMBL/GenBank/DDBJ whole genome shotgun (WGS) entry which is preliminary data.</text>
</comment>
<dbReference type="AlphaFoldDB" id="A0A2N5U2Q1"/>
<dbReference type="GO" id="GO:0000027">
    <property type="term" value="P:ribosomal large subunit assembly"/>
    <property type="evidence" value="ECO:0007669"/>
    <property type="project" value="TreeGrafter"/>
</dbReference>
<evidence type="ECO:0000313" key="6">
    <source>
        <dbReference type="Proteomes" id="UP000235392"/>
    </source>
</evidence>
<keyword evidence="2" id="KW-0067">ATP-binding</keyword>
<dbReference type="EMBL" id="PGCI01000255">
    <property type="protein sequence ID" value="PLW31988.1"/>
    <property type="molecule type" value="Genomic_DNA"/>
</dbReference>
<evidence type="ECO:0000256" key="2">
    <source>
        <dbReference type="ARBA" id="ARBA00022840"/>
    </source>
</evidence>
<feature type="compositionally biased region" description="Pro residues" evidence="3">
    <location>
        <begin position="134"/>
        <end position="144"/>
    </location>
</feature>
<sequence length="151" mass="16590">MRSSKPTLLVGETGTGKTTVVSYLAKLLGKKLIWLDLISNQSEASDLLGGFKPLDSNEDAKLHSNFLVDTFLDTFGNTFNTTRNHEFVHAIRKAASKKKYIRLDGIRALSERLISKAKQDGPLVQTDIDDCHKPPPSAARPTGPPNRTNSD</sequence>
<dbReference type="PANTHER" id="PTHR48103">
    <property type="entry name" value="MIDASIN-RELATED"/>
    <property type="match status" value="1"/>
</dbReference>
<dbReference type="Gene3D" id="3.40.50.300">
    <property type="entry name" value="P-loop containing nucleotide triphosphate hydrolases"/>
    <property type="match status" value="1"/>
</dbReference>
<dbReference type="GO" id="GO:0016887">
    <property type="term" value="F:ATP hydrolysis activity"/>
    <property type="evidence" value="ECO:0007669"/>
    <property type="project" value="InterPro"/>
</dbReference>
<evidence type="ECO:0000256" key="3">
    <source>
        <dbReference type="SAM" id="MobiDB-lite"/>
    </source>
</evidence>
<reference evidence="5 6" key="1">
    <citation type="submission" date="2017-11" db="EMBL/GenBank/DDBJ databases">
        <title>De novo assembly and phasing of dikaryotic genomes from two isolates of Puccinia coronata f. sp. avenae, the causal agent of oat crown rust.</title>
        <authorList>
            <person name="Miller M.E."/>
            <person name="Zhang Y."/>
            <person name="Omidvar V."/>
            <person name="Sperschneider J."/>
            <person name="Schwessinger B."/>
            <person name="Raley C."/>
            <person name="Palmer J.M."/>
            <person name="Garnica D."/>
            <person name="Upadhyaya N."/>
            <person name="Rathjen J."/>
            <person name="Taylor J.M."/>
            <person name="Park R.F."/>
            <person name="Dodds P.N."/>
            <person name="Hirsch C.D."/>
            <person name="Kianian S.F."/>
            <person name="Figueroa M."/>
        </authorList>
    </citation>
    <scope>NUCLEOTIDE SEQUENCE [LARGE SCALE GENOMIC DNA]</scope>
    <source>
        <strain evidence="5">12SD80</strain>
    </source>
</reference>
<gene>
    <name evidence="5" type="ORF">PCASD_16543</name>
</gene>